<dbReference type="Proteomes" id="UP001501676">
    <property type="component" value="Unassembled WGS sequence"/>
</dbReference>
<dbReference type="RefSeq" id="WP_345732702.1">
    <property type="nucleotide sequence ID" value="NZ_BAAAYN010000052.1"/>
</dbReference>
<sequence>MDTPDQQILYAIRQEISQHQLSMNASGLDLGVGVALIDTGRAQWQQDPDQVVSFTAVQFAQAIAAAKHQGMEDAFQIAQDVISPSAPDAQPTTHR</sequence>
<name>A0ABP6T8L2_9ACTN</name>
<keyword evidence="2" id="KW-1185">Reference proteome</keyword>
<evidence type="ECO:0000313" key="1">
    <source>
        <dbReference type="EMBL" id="GAA3396062.1"/>
    </source>
</evidence>
<accession>A0ABP6T8L2</accession>
<comment type="caution">
    <text evidence="1">The sequence shown here is derived from an EMBL/GenBank/DDBJ whole genome shotgun (WGS) entry which is preliminary data.</text>
</comment>
<dbReference type="EMBL" id="BAAAYN010000052">
    <property type="protein sequence ID" value="GAA3396062.1"/>
    <property type="molecule type" value="Genomic_DNA"/>
</dbReference>
<proteinExistence type="predicted"/>
<protein>
    <submittedName>
        <fullName evidence="1">Uncharacterized protein</fullName>
    </submittedName>
</protein>
<reference evidence="2" key="1">
    <citation type="journal article" date="2019" name="Int. J. Syst. Evol. Microbiol.">
        <title>The Global Catalogue of Microorganisms (GCM) 10K type strain sequencing project: providing services to taxonomists for standard genome sequencing and annotation.</title>
        <authorList>
            <consortium name="The Broad Institute Genomics Platform"/>
            <consortium name="The Broad Institute Genome Sequencing Center for Infectious Disease"/>
            <person name="Wu L."/>
            <person name="Ma J."/>
        </authorList>
    </citation>
    <scope>NUCLEOTIDE SEQUENCE [LARGE SCALE GENOMIC DNA]</scope>
    <source>
        <strain evidence="2">JCM 9458</strain>
    </source>
</reference>
<evidence type="ECO:0000313" key="2">
    <source>
        <dbReference type="Proteomes" id="UP001501676"/>
    </source>
</evidence>
<gene>
    <name evidence="1" type="ORF">GCM10020369_71400</name>
</gene>
<organism evidence="1 2">
    <name type="scientific">Cryptosporangium minutisporangium</name>
    <dbReference type="NCBI Taxonomy" id="113569"/>
    <lineage>
        <taxon>Bacteria</taxon>
        <taxon>Bacillati</taxon>
        <taxon>Actinomycetota</taxon>
        <taxon>Actinomycetes</taxon>
        <taxon>Cryptosporangiales</taxon>
        <taxon>Cryptosporangiaceae</taxon>
        <taxon>Cryptosporangium</taxon>
    </lineage>
</organism>